<proteinExistence type="predicted"/>
<gene>
    <name evidence="2" type="ORF">ARMGADRAFT_460605</name>
</gene>
<feature type="signal peptide" evidence="1">
    <location>
        <begin position="1"/>
        <end position="27"/>
    </location>
</feature>
<feature type="chain" id="PRO_5013682211" description="Secreted protein" evidence="1">
    <location>
        <begin position="28"/>
        <end position="123"/>
    </location>
</feature>
<organism evidence="2 3">
    <name type="scientific">Armillaria gallica</name>
    <name type="common">Bulbous honey fungus</name>
    <name type="synonym">Armillaria bulbosa</name>
    <dbReference type="NCBI Taxonomy" id="47427"/>
    <lineage>
        <taxon>Eukaryota</taxon>
        <taxon>Fungi</taxon>
        <taxon>Dikarya</taxon>
        <taxon>Basidiomycota</taxon>
        <taxon>Agaricomycotina</taxon>
        <taxon>Agaricomycetes</taxon>
        <taxon>Agaricomycetidae</taxon>
        <taxon>Agaricales</taxon>
        <taxon>Marasmiineae</taxon>
        <taxon>Physalacriaceae</taxon>
        <taxon>Armillaria</taxon>
    </lineage>
</organism>
<evidence type="ECO:0000313" key="2">
    <source>
        <dbReference type="EMBL" id="PBK87581.1"/>
    </source>
</evidence>
<dbReference type="Proteomes" id="UP000217790">
    <property type="component" value="Unassembled WGS sequence"/>
</dbReference>
<sequence>MMRFLMVSCSLEIVVFVIWWSAFQCAALKSLGTSKPRHHARTVCCQILHPFDNMRIMQQKDEDAYTYLDMSLLTNVSLNKSTAPIQVARQPDTISSWLPPQRPLTSFSPDVRDFLLGHSGWEQ</sequence>
<evidence type="ECO:0000256" key="1">
    <source>
        <dbReference type="SAM" id="SignalP"/>
    </source>
</evidence>
<name>A0A2H3CX23_ARMGA</name>
<keyword evidence="3" id="KW-1185">Reference proteome</keyword>
<keyword evidence="1" id="KW-0732">Signal</keyword>
<accession>A0A2H3CX23</accession>
<protein>
    <recommendedName>
        <fullName evidence="4">Secreted protein</fullName>
    </recommendedName>
</protein>
<dbReference type="EMBL" id="KZ293678">
    <property type="protein sequence ID" value="PBK87581.1"/>
    <property type="molecule type" value="Genomic_DNA"/>
</dbReference>
<dbReference type="InParanoid" id="A0A2H3CX23"/>
<evidence type="ECO:0000313" key="3">
    <source>
        <dbReference type="Proteomes" id="UP000217790"/>
    </source>
</evidence>
<dbReference type="AlphaFoldDB" id="A0A2H3CX23"/>
<reference evidence="3" key="1">
    <citation type="journal article" date="2017" name="Nat. Ecol. Evol.">
        <title>Genome expansion and lineage-specific genetic innovations in the forest pathogenic fungi Armillaria.</title>
        <authorList>
            <person name="Sipos G."/>
            <person name="Prasanna A.N."/>
            <person name="Walter M.C."/>
            <person name="O'Connor E."/>
            <person name="Balint B."/>
            <person name="Krizsan K."/>
            <person name="Kiss B."/>
            <person name="Hess J."/>
            <person name="Varga T."/>
            <person name="Slot J."/>
            <person name="Riley R."/>
            <person name="Boka B."/>
            <person name="Rigling D."/>
            <person name="Barry K."/>
            <person name="Lee J."/>
            <person name="Mihaltcheva S."/>
            <person name="LaButti K."/>
            <person name="Lipzen A."/>
            <person name="Waldron R."/>
            <person name="Moloney N.M."/>
            <person name="Sperisen C."/>
            <person name="Kredics L."/>
            <person name="Vagvoelgyi C."/>
            <person name="Patrignani A."/>
            <person name="Fitzpatrick D."/>
            <person name="Nagy I."/>
            <person name="Doyle S."/>
            <person name="Anderson J.B."/>
            <person name="Grigoriev I.V."/>
            <person name="Gueldener U."/>
            <person name="Muensterkoetter M."/>
            <person name="Nagy L.G."/>
        </authorList>
    </citation>
    <scope>NUCLEOTIDE SEQUENCE [LARGE SCALE GENOMIC DNA]</scope>
    <source>
        <strain evidence="3">Ar21-2</strain>
    </source>
</reference>
<evidence type="ECO:0008006" key="4">
    <source>
        <dbReference type="Google" id="ProtNLM"/>
    </source>
</evidence>